<dbReference type="EMBL" id="BJZT01000001">
    <property type="protein sequence ID" value="GEO97683.1"/>
    <property type="molecule type" value="Genomic_DNA"/>
</dbReference>
<dbReference type="AlphaFoldDB" id="A0A512IJ10"/>
<gene>
    <name evidence="2" type="ORF">MHA02_00710</name>
</gene>
<evidence type="ECO:0000313" key="3">
    <source>
        <dbReference type="Proteomes" id="UP000321258"/>
    </source>
</evidence>
<feature type="region of interest" description="Disordered" evidence="1">
    <location>
        <begin position="40"/>
        <end position="62"/>
    </location>
</feature>
<accession>A0A512IJ10</accession>
<proteinExistence type="predicted"/>
<sequence length="62" mass="6935">MKNPVMSFWLSSANQAAGWWMGHAANAVRAQQRAAVNEMTKAVTGAKPKRKRRVKRKAAARR</sequence>
<dbReference type="RefSeq" id="WP_147075984.1">
    <property type="nucleotide sequence ID" value="NZ_BJZT01000001.1"/>
</dbReference>
<organism evidence="2 3">
    <name type="scientific">Methylobacterium haplocladii</name>
    <dbReference type="NCBI Taxonomy" id="1176176"/>
    <lineage>
        <taxon>Bacteria</taxon>
        <taxon>Pseudomonadati</taxon>
        <taxon>Pseudomonadota</taxon>
        <taxon>Alphaproteobacteria</taxon>
        <taxon>Hyphomicrobiales</taxon>
        <taxon>Methylobacteriaceae</taxon>
        <taxon>Methylobacterium</taxon>
    </lineage>
</organism>
<name>A0A512IJ10_9HYPH</name>
<evidence type="ECO:0000313" key="2">
    <source>
        <dbReference type="EMBL" id="GEO97683.1"/>
    </source>
</evidence>
<reference evidence="2 3" key="1">
    <citation type="submission" date="2019-07" db="EMBL/GenBank/DDBJ databases">
        <title>Whole genome shotgun sequence of Methylobacterium haplocladii NBRC 107714.</title>
        <authorList>
            <person name="Hosoyama A."/>
            <person name="Uohara A."/>
            <person name="Ohji S."/>
            <person name="Ichikawa N."/>
        </authorList>
    </citation>
    <scope>NUCLEOTIDE SEQUENCE [LARGE SCALE GENOMIC DNA]</scope>
    <source>
        <strain evidence="2 3">NBRC 107714</strain>
    </source>
</reference>
<evidence type="ECO:0000256" key="1">
    <source>
        <dbReference type="SAM" id="MobiDB-lite"/>
    </source>
</evidence>
<comment type="caution">
    <text evidence="2">The sequence shown here is derived from an EMBL/GenBank/DDBJ whole genome shotgun (WGS) entry which is preliminary data.</text>
</comment>
<protein>
    <submittedName>
        <fullName evidence="2">Uncharacterized protein</fullName>
    </submittedName>
</protein>
<dbReference type="Proteomes" id="UP000321258">
    <property type="component" value="Unassembled WGS sequence"/>
</dbReference>
<keyword evidence="3" id="KW-1185">Reference proteome</keyword>
<feature type="compositionally biased region" description="Basic residues" evidence="1">
    <location>
        <begin position="47"/>
        <end position="62"/>
    </location>
</feature>